<dbReference type="EMBL" id="QTSX02000721">
    <property type="protein sequence ID" value="KAJ9086386.1"/>
    <property type="molecule type" value="Genomic_DNA"/>
</dbReference>
<reference evidence="1" key="1">
    <citation type="submission" date="2022-04" db="EMBL/GenBank/DDBJ databases">
        <title>Genome of the entomopathogenic fungus Entomophthora muscae.</title>
        <authorList>
            <person name="Elya C."/>
            <person name="Lovett B.R."/>
            <person name="Lee E."/>
            <person name="Macias A.M."/>
            <person name="Hajek A.E."/>
            <person name="De Bivort B.L."/>
            <person name="Kasson M.T."/>
            <person name="De Fine Licht H.H."/>
            <person name="Stajich J.E."/>
        </authorList>
    </citation>
    <scope>NUCLEOTIDE SEQUENCE</scope>
    <source>
        <strain evidence="1">Berkeley</strain>
    </source>
</reference>
<dbReference type="Proteomes" id="UP001165960">
    <property type="component" value="Unassembled WGS sequence"/>
</dbReference>
<sequence>MILKIFGLSFLLVSGERFVPQNIDGVSHHHLVDKITKSPFDVREYVGLELRTVFKCYSSRIQISRNLALP</sequence>
<evidence type="ECO:0000313" key="1">
    <source>
        <dbReference type="EMBL" id="KAJ9086386.1"/>
    </source>
</evidence>
<protein>
    <submittedName>
        <fullName evidence="1">Uncharacterized protein</fullName>
    </submittedName>
</protein>
<comment type="caution">
    <text evidence="1">The sequence shown here is derived from an EMBL/GenBank/DDBJ whole genome shotgun (WGS) entry which is preliminary data.</text>
</comment>
<evidence type="ECO:0000313" key="2">
    <source>
        <dbReference type="Proteomes" id="UP001165960"/>
    </source>
</evidence>
<organism evidence="1 2">
    <name type="scientific">Entomophthora muscae</name>
    <dbReference type="NCBI Taxonomy" id="34485"/>
    <lineage>
        <taxon>Eukaryota</taxon>
        <taxon>Fungi</taxon>
        <taxon>Fungi incertae sedis</taxon>
        <taxon>Zoopagomycota</taxon>
        <taxon>Entomophthoromycotina</taxon>
        <taxon>Entomophthoromycetes</taxon>
        <taxon>Entomophthorales</taxon>
        <taxon>Entomophthoraceae</taxon>
        <taxon>Entomophthora</taxon>
    </lineage>
</organism>
<accession>A0ACC2UIB7</accession>
<proteinExistence type="predicted"/>
<gene>
    <name evidence="1" type="ORF">DSO57_1004448</name>
</gene>
<name>A0ACC2UIB7_9FUNG</name>
<keyword evidence="2" id="KW-1185">Reference proteome</keyword>